<proteinExistence type="predicted"/>
<sequence>MRQRPWLTKSKPATYRWRLDLSDLAIDLAALFMVSQWRPPAIKTKRDEGEIGAQASLYMNQLHTLTRSYLYRMNGKRHQTAPAFHKGIYLGSRRPRDPIEAAELPYRGVFSMNPVVVGSSLRINSEGDNR</sequence>
<reference evidence="1 2" key="1">
    <citation type="journal article" date="2018" name="Genome Biol. Evol.">
        <title>Multiple Roots of Fruiting Body Formation in Amoebozoa.</title>
        <authorList>
            <person name="Hillmann F."/>
            <person name="Forbes G."/>
            <person name="Novohradska S."/>
            <person name="Ferling I."/>
            <person name="Riege K."/>
            <person name="Groth M."/>
            <person name="Westermann M."/>
            <person name="Marz M."/>
            <person name="Spaller T."/>
            <person name="Winckler T."/>
            <person name="Schaap P."/>
            <person name="Glockner G."/>
        </authorList>
    </citation>
    <scope>NUCLEOTIDE SEQUENCE [LARGE SCALE GENOMIC DNA]</scope>
    <source>
        <strain evidence="1 2">Jena</strain>
    </source>
</reference>
<keyword evidence="2" id="KW-1185">Reference proteome</keyword>
<protein>
    <submittedName>
        <fullName evidence="1">Uncharacterized protein</fullName>
    </submittedName>
</protein>
<dbReference type="Proteomes" id="UP000241769">
    <property type="component" value="Unassembled WGS sequence"/>
</dbReference>
<organism evidence="1 2">
    <name type="scientific">Planoprotostelium fungivorum</name>
    <dbReference type="NCBI Taxonomy" id="1890364"/>
    <lineage>
        <taxon>Eukaryota</taxon>
        <taxon>Amoebozoa</taxon>
        <taxon>Evosea</taxon>
        <taxon>Variosea</taxon>
        <taxon>Cavosteliida</taxon>
        <taxon>Cavosteliaceae</taxon>
        <taxon>Planoprotostelium</taxon>
    </lineage>
</organism>
<evidence type="ECO:0000313" key="2">
    <source>
        <dbReference type="Proteomes" id="UP000241769"/>
    </source>
</evidence>
<comment type="caution">
    <text evidence="1">The sequence shown here is derived from an EMBL/GenBank/DDBJ whole genome shotgun (WGS) entry which is preliminary data.</text>
</comment>
<gene>
    <name evidence="1" type="ORF">PROFUN_06569</name>
</gene>
<dbReference type="AlphaFoldDB" id="A0A2P6MRV9"/>
<name>A0A2P6MRV9_9EUKA</name>
<dbReference type="InParanoid" id="A0A2P6MRV9"/>
<accession>A0A2P6MRV9</accession>
<dbReference type="EMBL" id="MDYQ01000463">
    <property type="protein sequence ID" value="PRP74440.1"/>
    <property type="molecule type" value="Genomic_DNA"/>
</dbReference>
<evidence type="ECO:0000313" key="1">
    <source>
        <dbReference type="EMBL" id="PRP74440.1"/>
    </source>
</evidence>